<keyword evidence="4" id="KW-1185">Reference proteome</keyword>
<evidence type="ECO:0000256" key="1">
    <source>
        <dbReference type="SAM" id="MobiDB-lite"/>
    </source>
</evidence>
<feature type="chain" id="PRO_5046357171" evidence="2">
    <location>
        <begin position="28"/>
        <end position="572"/>
    </location>
</feature>
<feature type="signal peptide" evidence="2">
    <location>
        <begin position="1"/>
        <end position="27"/>
    </location>
</feature>
<sequence length="572" mass="59332">MTRLLRHARAMTPLAALAWLIPATAQAQTLDYGDVGGPDGAGAGAPKANSSGKAQRGRDGGRGGRHAVIIPYAELNQIVDAQLSPGDEVLTYTQVAVGVDASVSGRSNALAASVRYAHHFGWGKSAGDGDTISGLVNGYTTVVPGLTVEAGALATRASGDAGGRAFGGGSIGDGTTTVYSAYAGPSFATRAGEVNLAANYRIGYTKVDQETGIAVPGLGSVDVFDESVVQFADVAASIAPGVALPVGVGVGGSVYQEDLSNLDQRVRDMQVRAIVTVPVSRTVQVAGAVGYENVELSSRDALRDASGAPVVGANGRYVTDESAPRQIAYDVDGFIWDVGVTWRPSRRTSLSAHVGRRYGAISVNGTFAYAPNDRGTLSISVYDNVAGYGGQVTRLLDDLPDDFKAVRDPITGELRGCVSSLNGNGCLASALGSIRSATFRARGVAANYTLQMNRISAGLGAGYDRRNFLAARNTVLASANGVVDENYWLAAFISGQLDQQSGWATNGYAQWLSSDDLLLDDITAIGASASYYRLLTARLRATAAVGVDGLLQSAPLDDIWNASALLGVRYSF</sequence>
<dbReference type="Proteomes" id="UP001548713">
    <property type="component" value="Unassembled WGS sequence"/>
</dbReference>
<name>A0ABV2CYX0_9SPHN</name>
<dbReference type="RefSeq" id="WP_353983264.1">
    <property type="nucleotide sequence ID" value="NZ_JBEWLY010000008.1"/>
</dbReference>
<accession>A0ABV2CYX0</accession>
<protein>
    <submittedName>
        <fullName evidence="3">Preprotein translocase subunit YajC</fullName>
    </submittedName>
</protein>
<evidence type="ECO:0000256" key="2">
    <source>
        <dbReference type="SAM" id="SignalP"/>
    </source>
</evidence>
<feature type="region of interest" description="Disordered" evidence="1">
    <location>
        <begin position="37"/>
        <end position="63"/>
    </location>
</feature>
<gene>
    <name evidence="3" type="ORF">ABVV53_04925</name>
</gene>
<evidence type="ECO:0000313" key="4">
    <source>
        <dbReference type="Proteomes" id="UP001548713"/>
    </source>
</evidence>
<comment type="caution">
    <text evidence="3">The sequence shown here is derived from an EMBL/GenBank/DDBJ whole genome shotgun (WGS) entry which is preliminary data.</text>
</comment>
<reference evidence="3 4" key="1">
    <citation type="submission" date="2024-07" db="EMBL/GenBank/DDBJ databases">
        <title>Novosphingobium kalidii RD2P27.</title>
        <authorList>
            <person name="Sun J.-Q."/>
        </authorList>
    </citation>
    <scope>NUCLEOTIDE SEQUENCE [LARGE SCALE GENOMIC DNA]</scope>
    <source>
        <strain evidence="3 4">RD2P27</strain>
    </source>
</reference>
<dbReference type="EMBL" id="JBEWLY010000008">
    <property type="protein sequence ID" value="MET1754803.1"/>
    <property type="molecule type" value="Genomic_DNA"/>
</dbReference>
<dbReference type="SUPFAM" id="SSF56935">
    <property type="entry name" value="Porins"/>
    <property type="match status" value="1"/>
</dbReference>
<evidence type="ECO:0000313" key="3">
    <source>
        <dbReference type="EMBL" id="MET1754803.1"/>
    </source>
</evidence>
<keyword evidence="2" id="KW-0732">Signal</keyword>
<organism evidence="3 4">
    <name type="scientific">Novosphingobium kalidii</name>
    <dbReference type="NCBI Taxonomy" id="3230299"/>
    <lineage>
        <taxon>Bacteria</taxon>
        <taxon>Pseudomonadati</taxon>
        <taxon>Pseudomonadota</taxon>
        <taxon>Alphaproteobacteria</taxon>
        <taxon>Sphingomonadales</taxon>
        <taxon>Sphingomonadaceae</taxon>
        <taxon>Novosphingobium</taxon>
    </lineage>
</organism>
<proteinExistence type="predicted"/>